<keyword evidence="8 9" id="KW-0012">Acyltransferase</keyword>
<keyword evidence="9" id="KW-1208">Phospholipid metabolism</keyword>
<evidence type="ECO:0000256" key="7">
    <source>
        <dbReference type="ARBA" id="ARBA00022679"/>
    </source>
</evidence>
<dbReference type="GO" id="GO:0006654">
    <property type="term" value="P:phosphatidic acid biosynthetic process"/>
    <property type="evidence" value="ECO:0007669"/>
    <property type="project" value="TreeGrafter"/>
</dbReference>
<comment type="pathway">
    <text evidence="2">Phospholipid metabolism; CDP-diacylglycerol biosynthesis; CDP-diacylglycerol from sn-glycerol 3-phosphate: step 2/3.</text>
</comment>
<evidence type="ECO:0000256" key="9">
    <source>
        <dbReference type="RuleBase" id="RU361267"/>
    </source>
</evidence>
<name>Q1N0K0_9GAMM</name>
<comment type="domain">
    <text evidence="9">The HXXXXD motif is essential for acyltransferase activity and may constitute the binding site for the phosphate moiety of the glycerol-3-phosphate.</text>
</comment>
<evidence type="ECO:0000313" key="12">
    <source>
        <dbReference type="EMBL" id="EAT11833.1"/>
    </source>
</evidence>
<comment type="caution">
    <text evidence="12">The sequence shown here is derived from an EMBL/GenBank/DDBJ whole genome shotgun (WGS) entry which is preliminary data.</text>
</comment>
<dbReference type="STRING" id="207949.RED65_05584"/>
<dbReference type="GO" id="GO:0016024">
    <property type="term" value="P:CDP-diacylglycerol biosynthetic process"/>
    <property type="evidence" value="ECO:0007669"/>
    <property type="project" value="UniProtKB-UniPathway"/>
</dbReference>
<keyword evidence="9" id="KW-0444">Lipid biosynthesis</keyword>
<keyword evidence="13" id="KW-1185">Reference proteome</keyword>
<evidence type="ECO:0000256" key="6">
    <source>
        <dbReference type="ARBA" id="ARBA00016139"/>
    </source>
</evidence>
<dbReference type="PANTHER" id="PTHR10434:SF11">
    <property type="entry name" value="1-ACYL-SN-GLYCEROL-3-PHOSPHATE ACYLTRANSFERASE"/>
    <property type="match status" value="1"/>
</dbReference>
<dbReference type="SUPFAM" id="SSF69593">
    <property type="entry name" value="Glycerol-3-phosphate (1)-acyltransferase"/>
    <property type="match status" value="1"/>
</dbReference>
<proteinExistence type="inferred from homology"/>
<dbReference type="Proteomes" id="UP000004263">
    <property type="component" value="Unassembled WGS sequence"/>
</dbReference>
<comment type="pathway">
    <text evidence="3">Lipid metabolism.</text>
</comment>
<dbReference type="GO" id="GO:0003841">
    <property type="term" value="F:1-acylglycerol-3-phosphate O-acyltransferase activity"/>
    <property type="evidence" value="ECO:0007669"/>
    <property type="project" value="UniProtKB-UniRule"/>
</dbReference>
<evidence type="ECO:0000256" key="5">
    <source>
        <dbReference type="ARBA" id="ARBA00013211"/>
    </source>
</evidence>
<gene>
    <name evidence="12" type="ORF">RED65_05584</name>
</gene>
<evidence type="ECO:0000259" key="11">
    <source>
        <dbReference type="SMART" id="SM00563"/>
    </source>
</evidence>
<evidence type="ECO:0000256" key="10">
    <source>
        <dbReference type="SAM" id="Phobius"/>
    </source>
</evidence>
<keyword evidence="9" id="KW-0594">Phospholipid biosynthesis</keyword>
<keyword evidence="10" id="KW-1133">Transmembrane helix</keyword>
<dbReference type="EMBL" id="AAQH01000013">
    <property type="protein sequence ID" value="EAT11833.1"/>
    <property type="molecule type" value="Genomic_DNA"/>
</dbReference>
<protein>
    <recommendedName>
        <fullName evidence="6 9">1-acyl-sn-glycerol-3-phosphate acyltransferase</fullName>
        <ecNumber evidence="5 9">2.3.1.51</ecNumber>
    </recommendedName>
</protein>
<evidence type="ECO:0000256" key="1">
    <source>
        <dbReference type="ARBA" id="ARBA00001141"/>
    </source>
</evidence>
<evidence type="ECO:0000256" key="4">
    <source>
        <dbReference type="ARBA" id="ARBA00008655"/>
    </source>
</evidence>
<evidence type="ECO:0000256" key="3">
    <source>
        <dbReference type="ARBA" id="ARBA00005189"/>
    </source>
</evidence>
<keyword evidence="10" id="KW-0472">Membrane</keyword>
<dbReference type="HOGENOM" id="CLU_027938_10_3_6"/>
<keyword evidence="10" id="KW-0812">Transmembrane</keyword>
<comment type="catalytic activity">
    <reaction evidence="1 9">
        <text>a 1-acyl-sn-glycero-3-phosphate + an acyl-CoA = a 1,2-diacyl-sn-glycero-3-phosphate + CoA</text>
        <dbReference type="Rhea" id="RHEA:19709"/>
        <dbReference type="ChEBI" id="CHEBI:57287"/>
        <dbReference type="ChEBI" id="CHEBI:57970"/>
        <dbReference type="ChEBI" id="CHEBI:58342"/>
        <dbReference type="ChEBI" id="CHEBI:58608"/>
        <dbReference type="EC" id="2.3.1.51"/>
    </reaction>
</comment>
<dbReference type="EC" id="2.3.1.51" evidence="5 9"/>
<dbReference type="NCBIfam" id="TIGR00530">
    <property type="entry name" value="AGP_acyltrn"/>
    <property type="match status" value="1"/>
</dbReference>
<dbReference type="CDD" id="cd07989">
    <property type="entry name" value="LPLAT_AGPAT-like"/>
    <property type="match status" value="1"/>
</dbReference>
<dbReference type="InterPro" id="IPR004552">
    <property type="entry name" value="AGP_acyltrans"/>
</dbReference>
<feature type="domain" description="Phospholipid/glycerol acyltransferase" evidence="11">
    <location>
        <begin position="79"/>
        <end position="194"/>
    </location>
</feature>
<dbReference type="PANTHER" id="PTHR10434">
    <property type="entry name" value="1-ACYL-SN-GLYCEROL-3-PHOSPHATE ACYLTRANSFERASE"/>
    <property type="match status" value="1"/>
</dbReference>
<sequence>MYAGVRSKRDPYMKYIRFPFLILHFLIASILGLLVGLLRPFNPDNSRICARLYSVVGLFVMGMKTKVIGREHMEQHQPCLYIANHQSNWDLLVLGSVVPKRTVSLGKKSLKWVPLFGQLYWLAGNVLIDRGNRQKAMEALDITEKALTEKNTAIWIFPEGTRNKGHNVKTFKKGAFVTAINAGVPIVPVCCSPYLKELNLNACKSGTAYIKALPPISTKGLTLDDAENLMKQCQELVQQEVESLEQLCESEKTGKLITQS</sequence>
<feature type="transmembrane region" description="Helical" evidence="10">
    <location>
        <begin position="20"/>
        <end position="38"/>
    </location>
</feature>
<reference evidence="12 13" key="1">
    <citation type="submission" date="2006-03" db="EMBL/GenBank/DDBJ databases">
        <authorList>
            <person name="Pinhassi J."/>
            <person name="Pedros-Alio C."/>
            <person name="Ferriera S."/>
            <person name="Johnson J."/>
            <person name="Kravitz S."/>
            <person name="Halpern A."/>
            <person name="Remington K."/>
            <person name="Beeson K."/>
            <person name="Tran B."/>
            <person name="Rogers Y.-H."/>
            <person name="Friedman R."/>
            <person name="Venter J.C."/>
        </authorList>
    </citation>
    <scope>NUCLEOTIDE SEQUENCE [LARGE SCALE GENOMIC DNA]</scope>
    <source>
        <strain evidence="12 13">RED65</strain>
    </source>
</reference>
<dbReference type="Pfam" id="PF01553">
    <property type="entry name" value="Acyltransferase"/>
    <property type="match status" value="1"/>
</dbReference>
<evidence type="ECO:0000256" key="2">
    <source>
        <dbReference type="ARBA" id="ARBA00004728"/>
    </source>
</evidence>
<keyword evidence="9" id="KW-0443">Lipid metabolism</keyword>
<dbReference type="InterPro" id="IPR002123">
    <property type="entry name" value="Plipid/glycerol_acylTrfase"/>
</dbReference>
<organism evidence="12 13">
    <name type="scientific">Bermanella marisrubri</name>
    <dbReference type="NCBI Taxonomy" id="207949"/>
    <lineage>
        <taxon>Bacteria</taxon>
        <taxon>Pseudomonadati</taxon>
        <taxon>Pseudomonadota</taxon>
        <taxon>Gammaproteobacteria</taxon>
        <taxon>Oceanospirillales</taxon>
        <taxon>Oceanospirillaceae</taxon>
        <taxon>Bermanella</taxon>
    </lineage>
</organism>
<comment type="similarity">
    <text evidence="4 9">Belongs to the 1-acyl-sn-glycerol-3-phosphate acyltransferase family.</text>
</comment>
<accession>Q1N0K0</accession>
<dbReference type="GO" id="GO:0016020">
    <property type="term" value="C:membrane"/>
    <property type="evidence" value="ECO:0007669"/>
    <property type="project" value="InterPro"/>
</dbReference>
<keyword evidence="7 9" id="KW-0808">Transferase</keyword>
<evidence type="ECO:0000313" key="13">
    <source>
        <dbReference type="Proteomes" id="UP000004263"/>
    </source>
</evidence>
<dbReference type="AlphaFoldDB" id="Q1N0K0"/>
<dbReference type="UniPathway" id="UPA00557">
    <property type="reaction ID" value="UER00613"/>
</dbReference>
<dbReference type="SMART" id="SM00563">
    <property type="entry name" value="PlsC"/>
    <property type="match status" value="1"/>
</dbReference>
<evidence type="ECO:0000256" key="8">
    <source>
        <dbReference type="ARBA" id="ARBA00023315"/>
    </source>
</evidence>